<keyword evidence="6 8" id="KW-0472">Membrane</keyword>
<dbReference type="PANTHER" id="PTHR10846">
    <property type="entry name" value="SODIUM/POTASSIUM/CALCIUM EXCHANGER"/>
    <property type="match status" value="1"/>
</dbReference>
<feature type="transmembrane region" description="Helical" evidence="8">
    <location>
        <begin position="386"/>
        <end position="409"/>
    </location>
</feature>
<comment type="subcellular location">
    <subcellularLocation>
        <location evidence="1">Membrane</location>
        <topology evidence="1">Multi-pass membrane protein</topology>
    </subcellularLocation>
</comment>
<dbReference type="Gene3D" id="1.20.1420.30">
    <property type="entry name" value="NCX, central ion-binding region"/>
    <property type="match status" value="2"/>
</dbReference>
<feature type="domain" description="Sodium/calcium exchanger membrane region" evidence="9">
    <location>
        <begin position="386"/>
        <end position="536"/>
    </location>
</feature>
<keyword evidence="4 8" id="KW-0812">Transmembrane</keyword>
<reference evidence="10" key="1">
    <citation type="submission" date="2021-01" db="EMBL/GenBank/DDBJ databases">
        <authorList>
            <person name="Corre E."/>
            <person name="Pelletier E."/>
            <person name="Niang G."/>
            <person name="Scheremetjew M."/>
            <person name="Finn R."/>
            <person name="Kale V."/>
            <person name="Holt S."/>
            <person name="Cochrane G."/>
            <person name="Meng A."/>
            <person name="Brown T."/>
            <person name="Cohen L."/>
        </authorList>
    </citation>
    <scope>NUCLEOTIDE SEQUENCE</scope>
    <source>
        <strain evidence="10">OF101</strain>
    </source>
</reference>
<dbReference type="Pfam" id="PF01699">
    <property type="entry name" value="Na_Ca_ex"/>
    <property type="match status" value="2"/>
</dbReference>
<evidence type="ECO:0000256" key="4">
    <source>
        <dbReference type="ARBA" id="ARBA00022692"/>
    </source>
</evidence>
<dbReference type="EMBL" id="HBGE01068783">
    <property type="protein sequence ID" value="CAD9164494.1"/>
    <property type="molecule type" value="Transcribed_RNA"/>
</dbReference>
<sequence length="544" mass="57513">MAGATLLAFGSSAPEIIIGACGAASDRTELSIPTILVSALIAFGLIPPLVVGAVGPITLEGAGVYRDAIAYGLSVGLLLYFDRRREIGVYRAGILTVCYFVYLLFIWRTSPNKHQEAERARENLVGILEDGKGDKVHHSGEHRVSGGSCSSGRRVSTWLTALSEQDVDKQTGESLADPLLKTAVGKAHPPPHHDVKPWAQGANGKFHVCTPVSEGASPTASTFCQTPSTKEQGEQDRGVTPNFAGANGQGIGKSYEVESLVTMRVAEDLNSEIQGELKEGTAVRILEIGKSRRAKVAAGKLEGWVSLTTASGEVLIGKTEVEALVEGKACPGLVEENAELMGSEKLDEDSDEESNTPTTCFGHVMAILCRPFELLFETVMPENPSFGFLVCLVILALLSEGALYCAGILAEVWHLSGAISGMTLLAFGGQIPDAIAAVELARSGMADAAVAQAVASQVINITLGVGCPFFVYTLVTGLPTYNNHPRQIFTVAIALAVVIISYILVLVSGQSGGRITITWCQSMVLMASFGVCYVWALAAVEMGW</sequence>
<feature type="transmembrane region" description="Helical" evidence="8">
    <location>
        <begin position="519"/>
        <end position="538"/>
    </location>
</feature>
<keyword evidence="3" id="KW-0813">Transport</keyword>
<name>A0A7S1REI9_ALECA</name>
<evidence type="ECO:0000256" key="7">
    <source>
        <dbReference type="SAM" id="MobiDB-lite"/>
    </source>
</evidence>
<dbReference type="InterPro" id="IPR004837">
    <property type="entry name" value="NaCa_Exmemb"/>
</dbReference>
<dbReference type="GO" id="GO:0005262">
    <property type="term" value="F:calcium channel activity"/>
    <property type="evidence" value="ECO:0007669"/>
    <property type="project" value="TreeGrafter"/>
</dbReference>
<evidence type="ECO:0000256" key="6">
    <source>
        <dbReference type="ARBA" id="ARBA00023136"/>
    </source>
</evidence>
<feature type="transmembrane region" description="Helical" evidence="8">
    <location>
        <begin position="450"/>
        <end position="475"/>
    </location>
</feature>
<evidence type="ECO:0000256" key="8">
    <source>
        <dbReference type="SAM" id="Phobius"/>
    </source>
</evidence>
<dbReference type="PANTHER" id="PTHR10846:SF8">
    <property type="entry name" value="INNER MEMBRANE PROTEIN YRBG"/>
    <property type="match status" value="1"/>
</dbReference>
<dbReference type="InterPro" id="IPR004481">
    <property type="entry name" value="K/Na/Ca-exchanger"/>
</dbReference>
<feature type="domain" description="Sodium/calcium exchanger membrane region" evidence="9">
    <location>
        <begin position="2"/>
        <end position="107"/>
    </location>
</feature>
<feature type="compositionally biased region" description="Polar residues" evidence="7">
    <location>
        <begin position="216"/>
        <end position="230"/>
    </location>
</feature>
<dbReference type="GO" id="GO:0005886">
    <property type="term" value="C:plasma membrane"/>
    <property type="evidence" value="ECO:0007669"/>
    <property type="project" value="TreeGrafter"/>
</dbReference>
<evidence type="ECO:0000256" key="5">
    <source>
        <dbReference type="ARBA" id="ARBA00022989"/>
    </source>
</evidence>
<protein>
    <recommendedName>
        <fullName evidence="9">Sodium/calcium exchanger membrane region domain-containing protein</fullName>
    </recommendedName>
</protein>
<keyword evidence="3" id="KW-0050">Antiport</keyword>
<proteinExistence type="inferred from homology"/>
<evidence type="ECO:0000259" key="9">
    <source>
        <dbReference type="Pfam" id="PF01699"/>
    </source>
</evidence>
<accession>A0A7S1REI9</accession>
<feature type="region of interest" description="Disordered" evidence="7">
    <location>
        <begin position="216"/>
        <end position="247"/>
    </location>
</feature>
<keyword evidence="5 8" id="KW-1133">Transmembrane helix</keyword>
<feature type="transmembrane region" description="Helical" evidence="8">
    <location>
        <begin position="487"/>
        <end position="507"/>
    </location>
</feature>
<dbReference type="GO" id="GO:0008273">
    <property type="term" value="F:calcium, potassium:sodium antiporter activity"/>
    <property type="evidence" value="ECO:0007669"/>
    <property type="project" value="TreeGrafter"/>
</dbReference>
<organism evidence="10">
    <name type="scientific">Alexandrium catenella</name>
    <name type="common">Red tide dinoflagellate</name>
    <name type="synonym">Gonyaulax catenella</name>
    <dbReference type="NCBI Taxonomy" id="2925"/>
    <lineage>
        <taxon>Eukaryota</taxon>
        <taxon>Sar</taxon>
        <taxon>Alveolata</taxon>
        <taxon>Dinophyceae</taxon>
        <taxon>Gonyaulacales</taxon>
        <taxon>Pyrocystaceae</taxon>
        <taxon>Alexandrium</taxon>
    </lineage>
</organism>
<feature type="transmembrane region" description="Helical" evidence="8">
    <location>
        <begin position="87"/>
        <end position="107"/>
    </location>
</feature>
<comment type="similarity">
    <text evidence="2">Belongs to the Ca(2+):cation antiporter (CaCA) (TC 2.A.19) family. SLC24A subfamily.</text>
</comment>
<evidence type="ECO:0000313" key="10">
    <source>
        <dbReference type="EMBL" id="CAD9164494.1"/>
    </source>
</evidence>
<feature type="transmembrane region" description="Helical" evidence="8">
    <location>
        <begin position="64"/>
        <end position="81"/>
    </location>
</feature>
<feature type="transmembrane region" description="Helical" evidence="8">
    <location>
        <begin position="415"/>
        <end position="438"/>
    </location>
</feature>
<dbReference type="AlphaFoldDB" id="A0A7S1REI9"/>
<feature type="transmembrane region" description="Helical" evidence="8">
    <location>
        <begin position="35"/>
        <end position="57"/>
    </location>
</feature>
<dbReference type="GO" id="GO:0006874">
    <property type="term" value="P:intracellular calcium ion homeostasis"/>
    <property type="evidence" value="ECO:0007669"/>
    <property type="project" value="TreeGrafter"/>
</dbReference>
<gene>
    <name evidence="10" type="ORF">ACAT0790_LOCUS41260</name>
</gene>
<evidence type="ECO:0000256" key="1">
    <source>
        <dbReference type="ARBA" id="ARBA00004141"/>
    </source>
</evidence>
<evidence type="ECO:0000256" key="3">
    <source>
        <dbReference type="ARBA" id="ARBA00022449"/>
    </source>
</evidence>
<dbReference type="InterPro" id="IPR044880">
    <property type="entry name" value="NCX_ion-bd_dom_sf"/>
</dbReference>
<evidence type="ECO:0000256" key="2">
    <source>
        <dbReference type="ARBA" id="ARBA00005364"/>
    </source>
</evidence>